<keyword evidence="1" id="KW-0443">Lipid metabolism</keyword>
<evidence type="ECO:0000313" key="4">
    <source>
        <dbReference type="EMBL" id="ANI98833.1"/>
    </source>
</evidence>
<keyword evidence="1" id="KW-0595">Phospholipid degradation</keyword>
<comment type="function">
    <text evidence="1">Lipid phosphatase which dephosphorylates phosphatidylglycerophosphate (PGP) to phosphatidylglycerol (PG).</text>
</comment>
<feature type="domain" description="YutG/PgpA" evidence="3">
    <location>
        <begin position="24"/>
        <end position="141"/>
    </location>
</feature>
<keyword evidence="1 2" id="KW-0812">Transmembrane</keyword>
<keyword evidence="1 2" id="KW-0472">Membrane</keyword>
<organism evidence="4 5">
    <name type="scientific">Polynucleobacter wuianus</name>
    <dbReference type="NCBI Taxonomy" id="1743168"/>
    <lineage>
        <taxon>Bacteria</taxon>
        <taxon>Pseudomonadati</taxon>
        <taxon>Pseudomonadota</taxon>
        <taxon>Betaproteobacteria</taxon>
        <taxon>Burkholderiales</taxon>
        <taxon>Burkholderiaceae</taxon>
        <taxon>Polynucleobacter</taxon>
    </lineage>
</organism>
<dbReference type="CDD" id="cd06971">
    <property type="entry name" value="PgpA"/>
    <property type="match status" value="1"/>
</dbReference>
<evidence type="ECO:0000313" key="5">
    <source>
        <dbReference type="Proteomes" id="UP000078463"/>
    </source>
</evidence>
<feature type="transmembrane region" description="Helical" evidence="2">
    <location>
        <begin position="24"/>
        <end position="48"/>
    </location>
</feature>
<dbReference type="Proteomes" id="UP000078463">
    <property type="component" value="Chromosome"/>
</dbReference>
<accession>A0A191UCR5</accession>
<dbReference type="AlphaFoldDB" id="A0A191UCR5"/>
<feature type="transmembrane region" description="Helical" evidence="2">
    <location>
        <begin position="166"/>
        <end position="188"/>
    </location>
</feature>
<keyword evidence="1" id="KW-0997">Cell inner membrane</keyword>
<comment type="catalytic activity">
    <reaction evidence="1">
        <text>a 1,2-diacyl-sn-glycero-3-phospho-(1'-sn-glycero-3'-phosphate) + H2O = a 1,2-diacyl-sn-glycero-3-phospho-(1'-sn-glycerol) + phosphate</text>
        <dbReference type="Rhea" id="RHEA:33751"/>
        <dbReference type="ChEBI" id="CHEBI:15377"/>
        <dbReference type="ChEBI" id="CHEBI:43474"/>
        <dbReference type="ChEBI" id="CHEBI:60110"/>
        <dbReference type="ChEBI" id="CHEBI:64716"/>
        <dbReference type="EC" id="3.1.3.27"/>
    </reaction>
</comment>
<dbReference type="OrthoDB" id="9804091at2"/>
<keyword evidence="1" id="KW-1208">Phospholipid metabolism</keyword>
<gene>
    <name evidence="4" type="ORF">A8O14_01200</name>
</gene>
<keyword evidence="2" id="KW-1133">Transmembrane helix</keyword>
<dbReference type="STRING" id="1743168.A8O14_01200"/>
<dbReference type="GO" id="GO:0008962">
    <property type="term" value="F:phosphatidylglycerophosphatase activity"/>
    <property type="evidence" value="ECO:0007669"/>
    <property type="project" value="UniProtKB-EC"/>
</dbReference>
<keyword evidence="5" id="KW-1185">Reference proteome</keyword>
<dbReference type="SUPFAM" id="SSF101307">
    <property type="entry name" value="YutG-like"/>
    <property type="match status" value="1"/>
</dbReference>
<dbReference type="Pfam" id="PF04608">
    <property type="entry name" value="PgpA"/>
    <property type="match status" value="1"/>
</dbReference>
<dbReference type="InterPro" id="IPR036681">
    <property type="entry name" value="PgpA-like_sf"/>
</dbReference>
<dbReference type="EC" id="3.1.3.27" evidence="1"/>
<dbReference type="KEGG" id="pwu:A8O14_01200"/>
<evidence type="ECO:0000256" key="1">
    <source>
        <dbReference type="PIRNR" id="PIRNR006162"/>
    </source>
</evidence>
<keyword evidence="1" id="KW-1003">Cell membrane</keyword>
<comment type="pathway">
    <text evidence="1">Phospholipid metabolism; phosphatidylglycerol biosynthesis; phosphatidylglycerol from CDP-diacylglycerol: step 2/2.</text>
</comment>
<protein>
    <recommendedName>
        <fullName evidence="1">Phosphatidylglycerophosphatase A</fullName>
        <ecNumber evidence="1">3.1.3.27</ecNumber>
    </recommendedName>
    <alternativeName>
        <fullName evidence="1">Phosphatidylglycerolphosphate phosphatase A</fullName>
    </alternativeName>
</protein>
<dbReference type="GO" id="GO:0009395">
    <property type="term" value="P:phospholipid catabolic process"/>
    <property type="evidence" value="ECO:0007669"/>
    <property type="project" value="UniProtKB-KW"/>
</dbReference>
<dbReference type="EMBL" id="CP015922">
    <property type="protein sequence ID" value="ANI98833.1"/>
    <property type="molecule type" value="Genomic_DNA"/>
</dbReference>
<proteinExistence type="predicted"/>
<dbReference type="InterPro" id="IPR007686">
    <property type="entry name" value="YutG/PgpA"/>
</dbReference>
<keyword evidence="1" id="KW-0442">Lipid degradation</keyword>
<reference evidence="5" key="1">
    <citation type="submission" date="2016-05" db="EMBL/GenBank/DDBJ databases">
        <title>Polynucleobacter sp. QLW-P1FAT50C-4 genome.</title>
        <authorList>
            <person name="Hahn M.W."/>
        </authorList>
    </citation>
    <scope>NUCLEOTIDE SEQUENCE [LARGE SCALE GENOMIC DNA]</scope>
    <source>
        <strain evidence="5">QLW-P1FAT50C-4</strain>
    </source>
</reference>
<comment type="cofactor">
    <cofactor evidence="1">
        <name>Mg(2+)</name>
        <dbReference type="ChEBI" id="CHEBI:18420"/>
    </cofactor>
</comment>
<dbReference type="RefSeq" id="WP_068947840.1">
    <property type="nucleotide sequence ID" value="NZ_CP015922.1"/>
</dbReference>
<keyword evidence="1" id="KW-0378">Hydrolase</keyword>
<dbReference type="PIRSF" id="PIRSF006162">
    <property type="entry name" value="PgpA"/>
    <property type="match status" value="1"/>
</dbReference>
<name>A0A191UCR5_9BURK</name>
<dbReference type="GO" id="GO:0006655">
    <property type="term" value="P:phosphatidylglycerol biosynthetic process"/>
    <property type="evidence" value="ECO:0007669"/>
    <property type="project" value="UniProtKB-UniPathway"/>
</dbReference>
<feature type="transmembrane region" description="Helical" evidence="2">
    <location>
        <begin position="97"/>
        <end position="121"/>
    </location>
</feature>
<keyword evidence="1" id="KW-0460">Magnesium</keyword>
<sequence>MTNQHPSDVQPNFKWMFQTASRTLAFGFGSGLSPIAPGTTGTLWAWAAFLVAEYFLSLEAFFWIIGGGILLGCWICGNVSEELGRKDFGGIVWDEMLAFWLVLILIMPTNIWMQILAFALFRFFDAVKPGPIGMIDRHFKNAEGSEAPSNSLQILWRGFGIMVDDLAAAIFTLIVIAVTLVSITHMGWA</sequence>
<dbReference type="InterPro" id="IPR026037">
    <property type="entry name" value="PgpA"/>
</dbReference>
<comment type="subcellular location">
    <subcellularLocation>
        <location evidence="1">Cell inner membrane</location>
        <topology evidence="1">Multi-pass membrane protein</topology>
    </subcellularLocation>
</comment>
<evidence type="ECO:0000259" key="3">
    <source>
        <dbReference type="Pfam" id="PF04608"/>
    </source>
</evidence>
<evidence type="ECO:0000256" key="2">
    <source>
        <dbReference type="SAM" id="Phobius"/>
    </source>
</evidence>
<feature type="transmembrane region" description="Helical" evidence="2">
    <location>
        <begin position="54"/>
        <end position="76"/>
    </location>
</feature>
<dbReference type="GO" id="GO:0005886">
    <property type="term" value="C:plasma membrane"/>
    <property type="evidence" value="ECO:0007669"/>
    <property type="project" value="UniProtKB-SubCell"/>
</dbReference>
<dbReference type="PANTHER" id="PTHR36305:SF1">
    <property type="entry name" value="PHOSPHATIDYLGLYCEROPHOSPHATASE A"/>
    <property type="match status" value="1"/>
</dbReference>
<dbReference type="UniPathway" id="UPA00084">
    <property type="reaction ID" value="UER00504"/>
</dbReference>
<dbReference type="GO" id="GO:0046872">
    <property type="term" value="F:metal ion binding"/>
    <property type="evidence" value="ECO:0007669"/>
    <property type="project" value="UniProtKB-KW"/>
</dbReference>
<keyword evidence="1" id="KW-0479">Metal-binding</keyword>
<dbReference type="PANTHER" id="PTHR36305">
    <property type="entry name" value="PHOSPHATIDYLGLYCEROPHOSPHATASE A"/>
    <property type="match status" value="1"/>
</dbReference>